<dbReference type="Proteomes" id="UP000265515">
    <property type="component" value="Unassembled WGS sequence"/>
</dbReference>
<evidence type="ECO:0000313" key="4">
    <source>
        <dbReference type="Proteomes" id="UP000265515"/>
    </source>
</evidence>
<proteinExistence type="predicted"/>
<accession>A0A388KYH3</accession>
<feature type="signal peptide" evidence="2">
    <location>
        <begin position="1"/>
        <end position="22"/>
    </location>
</feature>
<feature type="compositionally biased region" description="Acidic residues" evidence="1">
    <location>
        <begin position="184"/>
        <end position="203"/>
    </location>
</feature>
<name>A0A388KYH3_CHABU</name>
<feature type="region of interest" description="Disordered" evidence="1">
    <location>
        <begin position="182"/>
        <end position="268"/>
    </location>
</feature>
<comment type="caution">
    <text evidence="3">The sequence shown here is derived from an EMBL/GenBank/DDBJ whole genome shotgun (WGS) entry which is preliminary data.</text>
</comment>
<feature type="region of interest" description="Disordered" evidence="1">
    <location>
        <begin position="102"/>
        <end position="140"/>
    </location>
</feature>
<dbReference type="EMBL" id="BFEA01000217">
    <property type="protein sequence ID" value="GBG75105.1"/>
    <property type="molecule type" value="Genomic_DNA"/>
</dbReference>
<dbReference type="AlphaFoldDB" id="A0A388KYH3"/>
<feature type="chain" id="PRO_5017368377" description="SAP domain-containing protein" evidence="2">
    <location>
        <begin position="23"/>
        <end position="373"/>
    </location>
</feature>
<reference evidence="3 4" key="1">
    <citation type="journal article" date="2018" name="Cell">
        <title>The Chara Genome: Secondary Complexity and Implications for Plant Terrestrialization.</title>
        <authorList>
            <person name="Nishiyama T."/>
            <person name="Sakayama H."/>
            <person name="Vries J.D."/>
            <person name="Buschmann H."/>
            <person name="Saint-Marcoux D."/>
            <person name="Ullrich K.K."/>
            <person name="Haas F.B."/>
            <person name="Vanderstraeten L."/>
            <person name="Becker D."/>
            <person name="Lang D."/>
            <person name="Vosolsobe S."/>
            <person name="Rombauts S."/>
            <person name="Wilhelmsson P.K.I."/>
            <person name="Janitza P."/>
            <person name="Kern R."/>
            <person name="Heyl A."/>
            <person name="Rumpler F."/>
            <person name="Villalobos L.I.A.C."/>
            <person name="Clay J.M."/>
            <person name="Skokan R."/>
            <person name="Toyoda A."/>
            <person name="Suzuki Y."/>
            <person name="Kagoshima H."/>
            <person name="Schijlen E."/>
            <person name="Tajeshwar N."/>
            <person name="Catarino B."/>
            <person name="Hetherington A.J."/>
            <person name="Saltykova A."/>
            <person name="Bonnot C."/>
            <person name="Breuninger H."/>
            <person name="Symeonidi A."/>
            <person name="Radhakrishnan G.V."/>
            <person name="Van Nieuwerburgh F."/>
            <person name="Deforce D."/>
            <person name="Chang C."/>
            <person name="Karol K.G."/>
            <person name="Hedrich R."/>
            <person name="Ulvskov P."/>
            <person name="Glockner G."/>
            <person name="Delwiche C.F."/>
            <person name="Petrasek J."/>
            <person name="Van de Peer Y."/>
            <person name="Friml J."/>
            <person name="Beilby M."/>
            <person name="Dolan L."/>
            <person name="Kohara Y."/>
            <person name="Sugano S."/>
            <person name="Fujiyama A."/>
            <person name="Delaux P.-M."/>
            <person name="Quint M."/>
            <person name="TheiBen G."/>
            <person name="Hagemann M."/>
            <person name="Harholt J."/>
            <person name="Dunand C."/>
            <person name="Zachgo S."/>
            <person name="Langdale J."/>
            <person name="Maumus F."/>
            <person name="Straeten D.V.D."/>
            <person name="Gould S.B."/>
            <person name="Rensing S.A."/>
        </authorList>
    </citation>
    <scope>NUCLEOTIDE SEQUENCE [LARGE SCALE GENOMIC DNA]</scope>
    <source>
        <strain evidence="3 4">S276</strain>
    </source>
</reference>
<keyword evidence="4" id="KW-1185">Reference proteome</keyword>
<organism evidence="3 4">
    <name type="scientific">Chara braunii</name>
    <name type="common">Braun's stonewort</name>
    <dbReference type="NCBI Taxonomy" id="69332"/>
    <lineage>
        <taxon>Eukaryota</taxon>
        <taxon>Viridiplantae</taxon>
        <taxon>Streptophyta</taxon>
        <taxon>Charophyceae</taxon>
        <taxon>Charales</taxon>
        <taxon>Characeae</taxon>
        <taxon>Chara</taxon>
    </lineage>
</organism>
<keyword evidence="2" id="KW-0732">Signal</keyword>
<feature type="compositionally biased region" description="Gly residues" evidence="1">
    <location>
        <begin position="30"/>
        <end position="64"/>
    </location>
</feature>
<dbReference type="Gramene" id="GBG75105">
    <property type="protein sequence ID" value="GBG75105"/>
    <property type="gene ID" value="CBR_g19618"/>
</dbReference>
<evidence type="ECO:0000313" key="3">
    <source>
        <dbReference type="EMBL" id="GBG75105.1"/>
    </source>
</evidence>
<sequence>MLQLRPVWALLALLFDAGPTRELLSRGFMQQGGGNNAPGGSGGGGVSINGGSGGGSHNPGGGSQGVETNSAPVVKLSRELEESLGAMASFFKLSLEDRAKAEAAQKKEKGNRKKIEREKAEKKEAKRLALEKKSDEDKKEADRIWEIRKMFGEQRVLLRKEVKKTVNEEIIEMVRTDGKKVVGDDEWEDWDEGEDPEEDEGAGEELGGRRRKRAPPQGRGTKVSPPVETPPKAARANCSRQSVFPLASPVEPERRGRGRPKKKDASPLIIDPWNGAPCSVDFENRTSFKVIMVKFVGRKVCSELKEMCKKDGISWRGKKDEAVEELAELRVMQSIFEARVPCPGGRGVQVSAPAGKASDNGVADPDERGGGVE</sequence>
<protein>
    <recommendedName>
        <fullName evidence="5">SAP domain-containing protein</fullName>
    </recommendedName>
</protein>
<evidence type="ECO:0000256" key="1">
    <source>
        <dbReference type="SAM" id="MobiDB-lite"/>
    </source>
</evidence>
<feature type="region of interest" description="Disordered" evidence="1">
    <location>
        <begin position="347"/>
        <end position="373"/>
    </location>
</feature>
<feature type="region of interest" description="Disordered" evidence="1">
    <location>
        <begin position="26"/>
        <end position="68"/>
    </location>
</feature>
<gene>
    <name evidence="3" type="ORF">CBR_g19618</name>
</gene>
<evidence type="ECO:0000256" key="2">
    <source>
        <dbReference type="SAM" id="SignalP"/>
    </source>
</evidence>
<evidence type="ECO:0008006" key="5">
    <source>
        <dbReference type="Google" id="ProtNLM"/>
    </source>
</evidence>